<dbReference type="PANTHER" id="PTHR46790">
    <property type="entry name" value="CENTROMERE PROTEIN N"/>
    <property type="match status" value="1"/>
</dbReference>
<gene>
    <name evidence="8" type="ORF">POCULU_LOCUS6932</name>
</gene>
<keyword evidence="4" id="KW-0158">Chromosome</keyword>
<proteinExistence type="inferred from homology"/>
<dbReference type="GO" id="GO:0000775">
    <property type="term" value="C:chromosome, centromeric region"/>
    <property type="evidence" value="ECO:0007669"/>
    <property type="project" value="UniProtKB-SubCell"/>
</dbReference>
<reference evidence="8" key="1">
    <citation type="submission" date="2021-06" db="EMBL/GenBank/DDBJ databases">
        <authorList>
            <person name="Kallberg Y."/>
            <person name="Tangrot J."/>
            <person name="Rosling A."/>
        </authorList>
    </citation>
    <scope>NUCLEOTIDE SEQUENCE</scope>
    <source>
        <strain evidence="8">IA702</strain>
    </source>
</reference>
<sequence>MPKSNNDKILLTPHPSLRLALNRHTKSSLLQLIEQWSQPVKNEPQDENKNIAELVASYKEFKKSGSKRKLIDKIFDDLGGLTYLQLAQLDLKYCRERSKNRQWSALKLCWENNTARREIKAMTKLRWQLSNHMSPFFKHHLYIESHENSWWMRLSINDGVAPNVIPPTGNIVYLVYFVDSEYLLSTKVKSEFKAYIMQALIKSFTCHEIQEWDLKGKYVDSLEQLLLHRESQGSFSLYRLNQVDDNPLLHPVKKKKPGDASGKTRRKRNSRIVSEDLKREKERERTLKENFGSDEQPALDHVEIKIKLPFDSSSSYEVGSDPITTVMRFEGTNVIEGIKKMIPLEIAKQPLPAFMSNLHSLAKNYVEVDENGIVAE</sequence>
<evidence type="ECO:0000256" key="7">
    <source>
        <dbReference type="SAM" id="MobiDB-lite"/>
    </source>
</evidence>
<evidence type="ECO:0000313" key="8">
    <source>
        <dbReference type="EMBL" id="CAG8590177.1"/>
    </source>
</evidence>
<keyword evidence="6" id="KW-0137">Centromere</keyword>
<name>A0A9N9C7Q9_9GLOM</name>
<evidence type="ECO:0000256" key="5">
    <source>
        <dbReference type="ARBA" id="ARBA00023242"/>
    </source>
</evidence>
<evidence type="ECO:0000256" key="4">
    <source>
        <dbReference type="ARBA" id="ARBA00022454"/>
    </source>
</evidence>
<dbReference type="InterPro" id="IPR052011">
    <property type="entry name" value="CENP-NAC/CAD_complex"/>
</dbReference>
<dbReference type="AlphaFoldDB" id="A0A9N9C7Q9"/>
<dbReference type="EMBL" id="CAJVPJ010001411">
    <property type="protein sequence ID" value="CAG8590177.1"/>
    <property type="molecule type" value="Genomic_DNA"/>
</dbReference>
<dbReference type="InterPro" id="IPR007902">
    <property type="entry name" value="Chl4/mis15/CENP-N"/>
</dbReference>
<evidence type="ECO:0000256" key="2">
    <source>
        <dbReference type="ARBA" id="ARBA00004584"/>
    </source>
</evidence>
<comment type="caution">
    <text evidence="8">The sequence shown here is derived from an EMBL/GenBank/DDBJ whole genome shotgun (WGS) entry which is preliminary data.</text>
</comment>
<feature type="region of interest" description="Disordered" evidence="7">
    <location>
        <begin position="248"/>
        <end position="271"/>
    </location>
</feature>
<comment type="similarity">
    <text evidence="3">Belongs to the CENP-N/CHL4 family.</text>
</comment>
<dbReference type="GO" id="GO:0007059">
    <property type="term" value="P:chromosome segregation"/>
    <property type="evidence" value="ECO:0007669"/>
    <property type="project" value="InterPro"/>
</dbReference>
<evidence type="ECO:0000256" key="1">
    <source>
        <dbReference type="ARBA" id="ARBA00004123"/>
    </source>
</evidence>
<evidence type="ECO:0000256" key="3">
    <source>
        <dbReference type="ARBA" id="ARBA00005566"/>
    </source>
</evidence>
<keyword evidence="5" id="KW-0539">Nucleus</keyword>
<evidence type="ECO:0000313" key="9">
    <source>
        <dbReference type="Proteomes" id="UP000789572"/>
    </source>
</evidence>
<evidence type="ECO:0000256" key="6">
    <source>
        <dbReference type="ARBA" id="ARBA00023328"/>
    </source>
</evidence>
<dbReference type="Proteomes" id="UP000789572">
    <property type="component" value="Unassembled WGS sequence"/>
</dbReference>
<keyword evidence="9" id="KW-1185">Reference proteome</keyword>
<dbReference type="OrthoDB" id="6585699at2759"/>
<dbReference type="GO" id="GO:0005654">
    <property type="term" value="C:nucleoplasm"/>
    <property type="evidence" value="ECO:0007669"/>
    <property type="project" value="TreeGrafter"/>
</dbReference>
<protein>
    <submittedName>
        <fullName evidence="8">8196_t:CDS:1</fullName>
    </submittedName>
</protein>
<organism evidence="8 9">
    <name type="scientific">Paraglomus occultum</name>
    <dbReference type="NCBI Taxonomy" id="144539"/>
    <lineage>
        <taxon>Eukaryota</taxon>
        <taxon>Fungi</taxon>
        <taxon>Fungi incertae sedis</taxon>
        <taxon>Mucoromycota</taxon>
        <taxon>Glomeromycotina</taxon>
        <taxon>Glomeromycetes</taxon>
        <taxon>Paraglomerales</taxon>
        <taxon>Paraglomeraceae</taxon>
        <taxon>Paraglomus</taxon>
    </lineage>
</organism>
<accession>A0A9N9C7Q9</accession>
<dbReference type="GO" id="GO:0034080">
    <property type="term" value="P:CENP-A containing chromatin assembly"/>
    <property type="evidence" value="ECO:0007669"/>
    <property type="project" value="InterPro"/>
</dbReference>
<comment type="subcellular location">
    <subcellularLocation>
        <location evidence="2">Chromosome</location>
        <location evidence="2">Centromere</location>
    </subcellularLocation>
    <subcellularLocation>
        <location evidence="1">Nucleus</location>
    </subcellularLocation>
</comment>
<dbReference type="PANTHER" id="PTHR46790:SF1">
    <property type="entry name" value="CENTROMERE PROTEIN N"/>
    <property type="match status" value="1"/>
</dbReference>
<dbReference type="Pfam" id="PF05238">
    <property type="entry name" value="CENP-N"/>
    <property type="match status" value="1"/>
</dbReference>